<evidence type="ECO:0000256" key="1">
    <source>
        <dbReference type="SAM" id="Phobius"/>
    </source>
</evidence>
<keyword evidence="1" id="KW-0472">Membrane</keyword>
<proteinExistence type="predicted"/>
<comment type="caution">
    <text evidence="2">The sequence shown here is derived from an EMBL/GenBank/DDBJ whole genome shotgun (WGS) entry which is preliminary data.</text>
</comment>
<keyword evidence="1" id="KW-0812">Transmembrane</keyword>
<feature type="transmembrane region" description="Helical" evidence="1">
    <location>
        <begin position="45"/>
        <end position="66"/>
    </location>
</feature>
<feature type="transmembrane region" description="Helical" evidence="1">
    <location>
        <begin position="20"/>
        <end position="39"/>
    </location>
</feature>
<evidence type="ECO:0000313" key="2">
    <source>
        <dbReference type="EMBL" id="OAZ68919.1"/>
    </source>
</evidence>
<feature type="transmembrane region" description="Helical" evidence="1">
    <location>
        <begin position="102"/>
        <end position="121"/>
    </location>
</feature>
<dbReference type="Proteomes" id="UP000093796">
    <property type="component" value="Unassembled WGS sequence"/>
</dbReference>
<dbReference type="EMBL" id="LYUD01000125">
    <property type="protein sequence ID" value="OAZ68919.1"/>
    <property type="molecule type" value="Genomic_DNA"/>
</dbReference>
<name>A0A1A0D166_ACEPA</name>
<dbReference type="AlphaFoldDB" id="A0A1A0D166"/>
<gene>
    <name evidence="2" type="ORF">SRCM100623_02367</name>
</gene>
<feature type="transmembrane region" description="Helical" evidence="1">
    <location>
        <begin position="78"/>
        <end position="96"/>
    </location>
</feature>
<organism evidence="2 3">
    <name type="scientific">Acetobacter pasteurianus</name>
    <name type="common">Acetobacter turbidans</name>
    <dbReference type="NCBI Taxonomy" id="438"/>
    <lineage>
        <taxon>Bacteria</taxon>
        <taxon>Pseudomonadati</taxon>
        <taxon>Pseudomonadota</taxon>
        <taxon>Alphaproteobacteria</taxon>
        <taxon>Acetobacterales</taxon>
        <taxon>Acetobacteraceae</taxon>
        <taxon>Acetobacter</taxon>
    </lineage>
</organism>
<reference evidence="2 3" key="1">
    <citation type="submission" date="2016-05" db="EMBL/GenBank/DDBJ databases">
        <title>Genome sequencing of Acetobacter pasteurianus strain SRCM100623.</title>
        <authorList>
            <person name="Song Y.R."/>
        </authorList>
    </citation>
    <scope>NUCLEOTIDE SEQUENCE [LARGE SCALE GENOMIC DNA]</scope>
    <source>
        <strain evidence="2 3">SRCM100623</strain>
    </source>
</reference>
<protein>
    <submittedName>
        <fullName evidence="2">Uncharacterized protein</fullName>
    </submittedName>
</protein>
<sequence length="124" mass="14378">MDHIHRLYSYFNKEYLKRSYVIGCMFFVLMSLALIFGAINANDGIFNKISNLIFMFAYMAIITLLFPFSKMLWDNIKSFILGNTILITSVFFLLPAKFIVNALLWSMSLFLGPVGIAYAWYKTK</sequence>
<evidence type="ECO:0000313" key="3">
    <source>
        <dbReference type="Proteomes" id="UP000093796"/>
    </source>
</evidence>
<keyword evidence="1" id="KW-1133">Transmembrane helix</keyword>
<dbReference type="PATRIC" id="fig|438.15.peg.2613"/>
<accession>A0A1A0D166</accession>